<reference evidence="1 2" key="1">
    <citation type="submission" date="2015-02" db="EMBL/GenBank/DDBJ databases">
        <title>Whole genome shotgun sequencing of cultured foodborne pathogen.</title>
        <authorList>
            <person name="Timme R."/>
            <person name="Allard M.W."/>
            <person name="Strain E."/>
            <person name="Evans P.S."/>
            <person name="Brown E."/>
        </authorList>
    </citation>
    <scope>NUCLEOTIDE SEQUENCE [LARGE SCALE GENOMIC DNA]</scope>
    <source>
        <strain evidence="1 2">GCSL-TSO-24</strain>
    </source>
</reference>
<sequence>MKVPTGGKHSIANEARERFTQVKVSRSGVIPGPTVIVRMGESQHQPGDIRPSDRISSIICAGNSLPRHDFMICMQLLRCPGSGNHF</sequence>
<name>A0A0D8L4A9_MORMO</name>
<accession>A0A0D8L4A9</accession>
<dbReference type="PATRIC" id="fig|582.24.peg.6584"/>
<dbReference type="EMBL" id="JZSH01000434">
    <property type="protein sequence ID" value="KJF76031.1"/>
    <property type="molecule type" value="Genomic_DNA"/>
</dbReference>
<evidence type="ECO:0000313" key="1">
    <source>
        <dbReference type="EMBL" id="KJF76031.1"/>
    </source>
</evidence>
<organism evidence="1 2">
    <name type="scientific">Morganella morganii</name>
    <name type="common">Proteus morganii</name>
    <dbReference type="NCBI Taxonomy" id="582"/>
    <lineage>
        <taxon>Bacteria</taxon>
        <taxon>Pseudomonadati</taxon>
        <taxon>Pseudomonadota</taxon>
        <taxon>Gammaproteobacteria</taxon>
        <taxon>Enterobacterales</taxon>
        <taxon>Morganellaceae</taxon>
        <taxon>Morganella</taxon>
    </lineage>
</organism>
<gene>
    <name evidence="1" type="ORF">UA45_20675</name>
</gene>
<proteinExistence type="predicted"/>
<evidence type="ECO:0000313" key="2">
    <source>
        <dbReference type="Proteomes" id="UP000032582"/>
    </source>
</evidence>
<comment type="caution">
    <text evidence="1">The sequence shown here is derived from an EMBL/GenBank/DDBJ whole genome shotgun (WGS) entry which is preliminary data.</text>
</comment>
<protein>
    <submittedName>
        <fullName evidence="1">Uncharacterized protein</fullName>
    </submittedName>
</protein>
<dbReference type="Proteomes" id="UP000032582">
    <property type="component" value="Unassembled WGS sequence"/>
</dbReference>
<dbReference type="AlphaFoldDB" id="A0A0D8L4A9"/>